<evidence type="ECO:0000256" key="2">
    <source>
        <dbReference type="ARBA" id="ARBA00022448"/>
    </source>
</evidence>
<accession>A0A543I1M6</accession>
<evidence type="ECO:0000256" key="6">
    <source>
        <dbReference type="ARBA" id="ARBA00022989"/>
    </source>
</evidence>
<dbReference type="Pfam" id="PF00005">
    <property type="entry name" value="ABC_tran"/>
    <property type="match status" value="1"/>
</dbReference>
<comment type="function">
    <text evidence="8">ABC transporter involved in fatty acid import. Transmembrane domains (TMD) form a pore in the membrane and the ATP-binding domain (NBD) is responsible for energy generation.</text>
</comment>
<evidence type="ECO:0000256" key="11">
    <source>
        <dbReference type="SAM" id="MobiDB-lite"/>
    </source>
</evidence>
<feature type="region of interest" description="Disordered" evidence="11">
    <location>
        <begin position="1"/>
        <end position="36"/>
    </location>
</feature>
<evidence type="ECO:0000256" key="8">
    <source>
        <dbReference type="ARBA" id="ARBA00055053"/>
    </source>
</evidence>
<keyword evidence="4" id="KW-0547">Nucleotide-binding</keyword>
<evidence type="ECO:0000256" key="7">
    <source>
        <dbReference type="ARBA" id="ARBA00023136"/>
    </source>
</evidence>
<dbReference type="GO" id="GO:0016887">
    <property type="term" value="F:ATP hydrolysis activity"/>
    <property type="evidence" value="ECO:0007669"/>
    <property type="project" value="InterPro"/>
</dbReference>
<evidence type="ECO:0000259" key="14">
    <source>
        <dbReference type="PROSITE" id="PS50929"/>
    </source>
</evidence>
<evidence type="ECO:0000313" key="15">
    <source>
        <dbReference type="EMBL" id="TQM64497.1"/>
    </source>
</evidence>
<reference evidence="15 16" key="1">
    <citation type="submission" date="2019-06" db="EMBL/GenBank/DDBJ databases">
        <title>Genome sequencing of plant associated microbes to promote plant fitness in Sorghum bicolor and Oryza sativa.</title>
        <authorList>
            <person name="Coleman-Derr D."/>
        </authorList>
    </citation>
    <scope>NUCLEOTIDE SEQUENCE [LARGE SCALE GENOMIC DNA]</scope>
    <source>
        <strain evidence="15 16">KV-663</strain>
    </source>
</reference>
<evidence type="ECO:0000256" key="4">
    <source>
        <dbReference type="ARBA" id="ARBA00022741"/>
    </source>
</evidence>
<dbReference type="OrthoDB" id="9806127at2"/>
<keyword evidence="6 12" id="KW-1133">Transmembrane helix</keyword>
<feature type="transmembrane region" description="Helical" evidence="12">
    <location>
        <begin position="56"/>
        <end position="75"/>
    </location>
</feature>
<sequence length="723" mass="77053">MSEGVKTAEEKAAEARRGPARRGGPPHMMMGQPTEKSLDFGPSAKRLLGRLRPHRVKVVVVLVFAVVSVALSSIGPKILGRATDLIFAGVVGAQMPAGASKEQVIEGLRAKGEDQLADLLSNVNFVPGQGIDFSALANVLLLVMGLFVAASFLMWVQGWILQGVLQQTMYDLRQEVEAKLNRLPLPYFDNQPRGEILSRVTNDIDNVGQSLQQTLSQLLNSLLTVIAVLGIMFWISWSLALIALVSIPISIVVTTVIAKRSQKLFVQQWRNTGELNGIVEETFTGHGLVKVYGRQQETADDFKVKNDELYAASFGAQFISGLIMPVMMFVGNLNYVAIAVVGGLRVASGTMSLGDVQAFIQYSRQFTQPLTQVASMANVLQSGVASAERVFEVLDAPEQEADVPQPETIEDPHGAVAFEDVSFSYTPEKPLIEHLDLSVSPGQTVAIVGPTGAGKTTLVNLIMRFYELSSGRITLDGVDIRDMTRHDLRARIGMVLQDTWLFGGTIRDNIAYGRPGATDAEVLEAARATYVDRFVHSLPDGYDTVLDDEASNISAGEKQLITIARAFLSDPALLILDEATSSVDTRTELLVQHAMAALRSDRTSFVIAHRLSTIRDADLILVMEEGRIVEQGSHAELLARGGAYATLYAAQFAGAAADLDEEFGAQGAAPGSTPSGRGDGAGSEPDGIPEMAGVGGGAPGPTGGAGAPAPDAAVPADPEGRAP</sequence>
<evidence type="ECO:0000259" key="13">
    <source>
        <dbReference type="PROSITE" id="PS50893"/>
    </source>
</evidence>
<feature type="domain" description="ABC transmembrane type-1" evidence="14">
    <location>
        <begin position="59"/>
        <end position="382"/>
    </location>
</feature>
<evidence type="ECO:0000256" key="10">
    <source>
        <dbReference type="ARBA" id="ARBA00071747"/>
    </source>
</evidence>
<feature type="region of interest" description="Disordered" evidence="11">
    <location>
        <begin position="664"/>
        <end position="723"/>
    </location>
</feature>
<evidence type="ECO:0000256" key="9">
    <source>
        <dbReference type="ARBA" id="ARBA00061644"/>
    </source>
</evidence>
<name>A0A543I1M6_9MICO</name>
<dbReference type="InterPro" id="IPR039421">
    <property type="entry name" value="Type_1_exporter"/>
</dbReference>
<evidence type="ECO:0000256" key="5">
    <source>
        <dbReference type="ARBA" id="ARBA00022840"/>
    </source>
</evidence>
<evidence type="ECO:0000256" key="3">
    <source>
        <dbReference type="ARBA" id="ARBA00022692"/>
    </source>
</evidence>
<keyword evidence="16" id="KW-1185">Reference proteome</keyword>
<dbReference type="PROSITE" id="PS00211">
    <property type="entry name" value="ABC_TRANSPORTER_1"/>
    <property type="match status" value="1"/>
</dbReference>
<comment type="subcellular location">
    <subcellularLocation>
        <location evidence="1">Cell membrane</location>
        <topology evidence="1">Multi-pass membrane protein</topology>
    </subcellularLocation>
</comment>
<dbReference type="PROSITE" id="PS50893">
    <property type="entry name" value="ABC_TRANSPORTER_2"/>
    <property type="match status" value="1"/>
</dbReference>
<feature type="compositionally biased region" description="Low complexity" evidence="11">
    <location>
        <begin position="707"/>
        <end position="717"/>
    </location>
</feature>
<dbReference type="RefSeq" id="WP_141842129.1">
    <property type="nucleotide sequence ID" value="NZ_VFPM01000001.1"/>
</dbReference>
<keyword evidence="7 12" id="KW-0472">Membrane</keyword>
<dbReference type="PANTHER" id="PTHR43394:SF1">
    <property type="entry name" value="ATP-BINDING CASSETTE SUB-FAMILY B MEMBER 10, MITOCHONDRIAL"/>
    <property type="match status" value="1"/>
</dbReference>
<dbReference type="CDD" id="cd18547">
    <property type="entry name" value="ABC_6TM_Tm288_like"/>
    <property type="match status" value="1"/>
</dbReference>
<dbReference type="PROSITE" id="PS50929">
    <property type="entry name" value="ABC_TM1F"/>
    <property type="match status" value="1"/>
</dbReference>
<dbReference type="Gene3D" id="3.40.50.300">
    <property type="entry name" value="P-loop containing nucleotide triphosphate hydrolases"/>
    <property type="match status" value="1"/>
</dbReference>
<dbReference type="Proteomes" id="UP000316747">
    <property type="component" value="Unassembled WGS sequence"/>
</dbReference>
<keyword evidence="5 15" id="KW-0067">ATP-binding</keyword>
<dbReference type="Pfam" id="PF00664">
    <property type="entry name" value="ABC_membrane"/>
    <property type="match status" value="1"/>
</dbReference>
<dbReference type="FunFam" id="3.40.50.300:FF:000287">
    <property type="entry name" value="Multidrug ABC transporter ATP-binding protein"/>
    <property type="match status" value="1"/>
</dbReference>
<dbReference type="PANTHER" id="PTHR43394">
    <property type="entry name" value="ATP-DEPENDENT PERMEASE MDL1, MITOCHONDRIAL"/>
    <property type="match status" value="1"/>
</dbReference>
<dbReference type="InterPro" id="IPR017871">
    <property type="entry name" value="ABC_transporter-like_CS"/>
</dbReference>
<evidence type="ECO:0000256" key="1">
    <source>
        <dbReference type="ARBA" id="ARBA00004651"/>
    </source>
</evidence>
<dbReference type="GO" id="GO:0005524">
    <property type="term" value="F:ATP binding"/>
    <property type="evidence" value="ECO:0007669"/>
    <property type="project" value="UniProtKB-KW"/>
</dbReference>
<dbReference type="SMART" id="SM00382">
    <property type="entry name" value="AAA"/>
    <property type="match status" value="1"/>
</dbReference>
<comment type="caution">
    <text evidence="15">The sequence shown here is derived from an EMBL/GenBank/DDBJ whole genome shotgun (WGS) entry which is preliminary data.</text>
</comment>
<organism evidence="15 16">
    <name type="scientific">Humibacillus xanthopallidus</name>
    <dbReference type="NCBI Taxonomy" id="412689"/>
    <lineage>
        <taxon>Bacteria</taxon>
        <taxon>Bacillati</taxon>
        <taxon>Actinomycetota</taxon>
        <taxon>Actinomycetes</taxon>
        <taxon>Micrococcales</taxon>
        <taxon>Intrasporangiaceae</taxon>
        <taxon>Humibacillus</taxon>
    </lineage>
</organism>
<dbReference type="GO" id="GO:0015421">
    <property type="term" value="F:ABC-type oligopeptide transporter activity"/>
    <property type="evidence" value="ECO:0007669"/>
    <property type="project" value="TreeGrafter"/>
</dbReference>
<dbReference type="SUPFAM" id="SSF52540">
    <property type="entry name" value="P-loop containing nucleoside triphosphate hydrolases"/>
    <property type="match status" value="1"/>
</dbReference>
<proteinExistence type="inferred from homology"/>
<dbReference type="CDD" id="cd03254">
    <property type="entry name" value="ABCC_Glucan_exporter_like"/>
    <property type="match status" value="1"/>
</dbReference>
<gene>
    <name evidence="15" type="ORF">FBY41_0865</name>
</gene>
<keyword evidence="2" id="KW-0813">Transport</keyword>
<feature type="transmembrane region" description="Helical" evidence="12">
    <location>
        <begin position="135"/>
        <end position="156"/>
    </location>
</feature>
<protein>
    <recommendedName>
        <fullName evidence="10">Fatty acid ABC transporter ATP-binding/permease protein</fullName>
    </recommendedName>
</protein>
<dbReference type="InterPro" id="IPR011527">
    <property type="entry name" value="ABC1_TM_dom"/>
</dbReference>
<keyword evidence="3 12" id="KW-0812">Transmembrane</keyword>
<dbReference type="InterPro" id="IPR003593">
    <property type="entry name" value="AAA+_ATPase"/>
</dbReference>
<feature type="transmembrane region" description="Helical" evidence="12">
    <location>
        <begin position="218"/>
        <end position="235"/>
    </location>
</feature>
<dbReference type="SUPFAM" id="SSF90123">
    <property type="entry name" value="ABC transporter transmembrane region"/>
    <property type="match status" value="1"/>
</dbReference>
<dbReference type="InterPro" id="IPR003439">
    <property type="entry name" value="ABC_transporter-like_ATP-bd"/>
</dbReference>
<dbReference type="Gene3D" id="1.20.1560.10">
    <property type="entry name" value="ABC transporter type 1, transmembrane domain"/>
    <property type="match status" value="1"/>
</dbReference>
<evidence type="ECO:0000256" key="12">
    <source>
        <dbReference type="SAM" id="Phobius"/>
    </source>
</evidence>
<feature type="transmembrane region" description="Helical" evidence="12">
    <location>
        <begin position="241"/>
        <end position="258"/>
    </location>
</feature>
<feature type="compositionally biased region" description="Basic and acidic residues" evidence="11">
    <location>
        <begin position="1"/>
        <end position="17"/>
    </location>
</feature>
<comment type="similarity">
    <text evidence="9">Belongs to the ABC transporter superfamily. Lipid exporter (TC 3.A.1.106) family.</text>
</comment>
<dbReference type="GO" id="GO:0005886">
    <property type="term" value="C:plasma membrane"/>
    <property type="evidence" value="ECO:0007669"/>
    <property type="project" value="UniProtKB-SubCell"/>
</dbReference>
<dbReference type="InterPro" id="IPR036640">
    <property type="entry name" value="ABC1_TM_sf"/>
</dbReference>
<feature type="domain" description="ABC transporter" evidence="13">
    <location>
        <begin position="416"/>
        <end position="650"/>
    </location>
</feature>
<dbReference type="EMBL" id="VFPM01000001">
    <property type="protein sequence ID" value="TQM64497.1"/>
    <property type="molecule type" value="Genomic_DNA"/>
</dbReference>
<feature type="compositionally biased region" description="Gly residues" evidence="11">
    <location>
        <begin position="693"/>
        <end position="706"/>
    </location>
</feature>
<evidence type="ECO:0000313" key="16">
    <source>
        <dbReference type="Proteomes" id="UP000316747"/>
    </source>
</evidence>
<dbReference type="InterPro" id="IPR027417">
    <property type="entry name" value="P-loop_NTPase"/>
</dbReference>
<dbReference type="AlphaFoldDB" id="A0A543I1M6"/>